<dbReference type="InterPro" id="IPR036271">
    <property type="entry name" value="Tet_transcr_reg_TetR-rel_C_sf"/>
</dbReference>
<gene>
    <name evidence="6" type="ORF">SAMN04488528_104024</name>
</gene>
<dbReference type="RefSeq" id="WP_090042818.1">
    <property type="nucleotide sequence ID" value="NZ_FOKI01000040.1"/>
</dbReference>
<dbReference type="Pfam" id="PF00440">
    <property type="entry name" value="TetR_N"/>
    <property type="match status" value="1"/>
</dbReference>
<dbReference type="Proteomes" id="UP000198619">
    <property type="component" value="Unassembled WGS sequence"/>
</dbReference>
<name>A0A1I1AR97_9CLOT</name>
<keyword evidence="1" id="KW-0805">Transcription regulation</keyword>
<accession>A0A1I1AR97</accession>
<dbReference type="SUPFAM" id="SSF48498">
    <property type="entry name" value="Tetracyclin repressor-like, C-terminal domain"/>
    <property type="match status" value="1"/>
</dbReference>
<reference evidence="6 7" key="1">
    <citation type="submission" date="2016-10" db="EMBL/GenBank/DDBJ databases">
        <authorList>
            <person name="de Groot N.N."/>
        </authorList>
    </citation>
    <scope>NUCLEOTIDE SEQUENCE [LARGE SCALE GENOMIC DNA]</scope>
    <source>
        <strain evidence="6 7">DSM 12271</strain>
    </source>
</reference>
<organism evidence="6 7">
    <name type="scientific">Clostridium frigidicarnis</name>
    <dbReference type="NCBI Taxonomy" id="84698"/>
    <lineage>
        <taxon>Bacteria</taxon>
        <taxon>Bacillati</taxon>
        <taxon>Bacillota</taxon>
        <taxon>Clostridia</taxon>
        <taxon>Eubacteriales</taxon>
        <taxon>Clostridiaceae</taxon>
        <taxon>Clostridium</taxon>
    </lineage>
</organism>
<dbReference type="SUPFAM" id="SSF46689">
    <property type="entry name" value="Homeodomain-like"/>
    <property type="match status" value="1"/>
</dbReference>
<dbReference type="InterPro" id="IPR050624">
    <property type="entry name" value="HTH-type_Tx_Regulator"/>
</dbReference>
<evidence type="ECO:0000313" key="7">
    <source>
        <dbReference type="Proteomes" id="UP000198619"/>
    </source>
</evidence>
<sequence length="176" mass="20783">MFNEDGADKFSLRKVAALCNVSHSAPYKHFKSKEELISAISQYVFSKFERSLSEIAEIYKDDPYRKIMELGKKYVWFMVENPDYLKFLFLNNYKYEIIVDENNLETKDTGAFDLFKSCAIEYLKSIDVREEEYAQDVIAMWSMVHGISVMLSNRTFIYNGDYLDLVENIIYKNLKF</sequence>
<dbReference type="EMBL" id="FOKI01000040">
    <property type="protein sequence ID" value="SFB39018.1"/>
    <property type="molecule type" value="Genomic_DNA"/>
</dbReference>
<dbReference type="PANTHER" id="PTHR43479:SF20">
    <property type="entry name" value="HTH TETR-TYPE DOMAIN-CONTAINING PROTEIN"/>
    <property type="match status" value="1"/>
</dbReference>
<dbReference type="Gene3D" id="1.10.357.10">
    <property type="entry name" value="Tetracycline Repressor, domain 2"/>
    <property type="match status" value="1"/>
</dbReference>
<keyword evidence="3" id="KW-0804">Transcription</keyword>
<dbReference type="InterPro" id="IPR009057">
    <property type="entry name" value="Homeodomain-like_sf"/>
</dbReference>
<dbReference type="AlphaFoldDB" id="A0A1I1AR97"/>
<dbReference type="GO" id="GO:0003677">
    <property type="term" value="F:DNA binding"/>
    <property type="evidence" value="ECO:0007669"/>
    <property type="project" value="UniProtKB-UniRule"/>
</dbReference>
<dbReference type="PROSITE" id="PS50977">
    <property type="entry name" value="HTH_TETR_2"/>
    <property type="match status" value="1"/>
</dbReference>
<protein>
    <submittedName>
        <fullName evidence="6">DNA-binding transcriptional regulator, AcrR family</fullName>
    </submittedName>
</protein>
<dbReference type="OrthoDB" id="9179041at2"/>
<keyword evidence="2 4" id="KW-0238">DNA-binding</keyword>
<proteinExistence type="predicted"/>
<evidence type="ECO:0000256" key="4">
    <source>
        <dbReference type="PROSITE-ProRule" id="PRU00335"/>
    </source>
</evidence>
<dbReference type="PANTHER" id="PTHR43479">
    <property type="entry name" value="ACREF/ENVCD OPERON REPRESSOR-RELATED"/>
    <property type="match status" value="1"/>
</dbReference>
<evidence type="ECO:0000313" key="6">
    <source>
        <dbReference type="EMBL" id="SFB39018.1"/>
    </source>
</evidence>
<feature type="DNA-binding region" description="H-T-H motif" evidence="4">
    <location>
        <begin position="11"/>
        <end position="30"/>
    </location>
</feature>
<dbReference type="STRING" id="84698.SAMN04488528_104024"/>
<dbReference type="InterPro" id="IPR025996">
    <property type="entry name" value="MT1864/Rv1816-like_C"/>
</dbReference>
<evidence type="ECO:0000256" key="3">
    <source>
        <dbReference type="ARBA" id="ARBA00023163"/>
    </source>
</evidence>
<evidence type="ECO:0000259" key="5">
    <source>
        <dbReference type="PROSITE" id="PS50977"/>
    </source>
</evidence>
<evidence type="ECO:0000256" key="2">
    <source>
        <dbReference type="ARBA" id="ARBA00023125"/>
    </source>
</evidence>
<dbReference type="InterPro" id="IPR001647">
    <property type="entry name" value="HTH_TetR"/>
</dbReference>
<evidence type="ECO:0000256" key="1">
    <source>
        <dbReference type="ARBA" id="ARBA00023015"/>
    </source>
</evidence>
<dbReference type="Pfam" id="PF13305">
    <property type="entry name" value="TetR_C_33"/>
    <property type="match status" value="1"/>
</dbReference>
<feature type="domain" description="HTH tetR-type" evidence="5">
    <location>
        <begin position="1"/>
        <end position="48"/>
    </location>
</feature>
<keyword evidence="7" id="KW-1185">Reference proteome</keyword>